<feature type="compositionally biased region" description="Basic and acidic residues" evidence="3">
    <location>
        <begin position="33"/>
        <end position="50"/>
    </location>
</feature>
<protein>
    <submittedName>
        <fullName evidence="7">RND family efflux transporter, MFP subunit</fullName>
    </submittedName>
</protein>
<evidence type="ECO:0000259" key="5">
    <source>
        <dbReference type="Pfam" id="PF25954"/>
    </source>
</evidence>
<accession>G8R3J3</accession>
<dbReference type="EMBL" id="CP003156">
    <property type="protein sequence ID" value="AEV33049.1"/>
    <property type="molecule type" value="Genomic_DNA"/>
</dbReference>
<dbReference type="Pfam" id="PF25973">
    <property type="entry name" value="BSH_CzcB"/>
    <property type="match status" value="1"/>
</dbReference>
<feature type="domain" description="CusB-like beta-barrel" evidence="5">
    <location>
        <begin position="248"/>
        <end position="316"/>
    </location>
</feature>
<dbReference type="AlphaFoldDB" id="G8R3J3"/>
<evidence type="ECO:0000256" key="4">
    <source>
        <dbReference type="SAM" id="SignalP"/>
    </source>
</evidence>
<dbReference type="Gene3D" id="2.40.30.170">
    <property type="match status" value="1"/>
</dbReference>
<dbReference type="GO" id="GO:0016020">
    <property type="term" value="C:membrane"/>
    <property type="evidence" value="ECO:0007669"/>
    <property type="project" value="InterPro"/>
</dbReference>
<evidence type="ECO:0000259" key="6">
    <source>
        <dbReference type="Pfam" id="PF25973"/>
    </source>
</evidence>
<dbReference type="PROSITE" id="PS51257">
    <property type="entry name" value="PROKAR_LIPOPROTEIN"/>
    <property type="match status" value="1"/>
</dbReference>
<name>G8R3J3_OWEHD</name>
<dbReference type="Proteomes" id="UP000005631">
    <property type="component" value="Chromosome"/>
</dbReference>
<dbReference type="InterPro" id="IPR058792">
    <property type="entry name" value="Beta-barrel_RND_2"/>
</dbReference>
<gene>
    <name evidence="7" type="ordered locus">Oweho_2074</name>
</gene>
<dbReference type="SUPFAM" id="SSF111369">
    <property type="entry name" value="HlyD-like secretion proteins"/>
    <property type="match status" value="1"/>
</dbReference>
<dbReference type="Pfam" id="PF25954">
    <property type="entry name" value="Beta-barrel_RND_2"/>
    <property type="match status" value="1"/>
</dbReference>
<organism evidence="7 8">
    <name type="scientific">Owenweeksia hongkongensis (strain DSM 17368 / CIP 108786 / JCM 12287 / NRRL B-23963 / UST20020801)</name>
    <dbReference type="NCBI Taxonomy" id="926562"/>
    <lineage>
        <taxon>Bacteria</taxon>
        <taxon>Pseudomonadati</taxon>
        <taxon>Bacteroidota</taxon>
        <taxon>Flavobacteriia</taxon>
        <taxon>Flavobacteriales</taxon>
        <taxon>Owenweeksiaceae</taxon>
        <taxon>Owenweeksia</taxon>
    </lineage>
</organism>
<evidence type="ECO:0000256" key="3">
    <source>
        <dbReference type="SAM" id="MobiDB-lite"/>
    </source>
</evidence>
<dbReference type="Gene3D" id="2.40.50.100">
    <property type="match status" value="1"/>
</dbReference>
<keyword evidence="8" id="KW-1185">Reference proteome</keyword>
<dbReference type="RefSeq" id="WP_014202398.1">
    <property type="nucleotide sequence ID" value="NC_016599.1"/>
</dbReference>
<dbReference type="eggNOG" id="COG0845">
    <property type="taxonomic scope" value="Bacteria"/>
</dbReference>
<dbReference type="GO" id="GO:0030313">
    <property type="term" value="C:cell envelope"/>
    <property type="evidence" value="ECO:0007669"/>
    <property type="project" value="TreeGrafter"/>
</dbReference>
<feature type="chain" id="PRO_5003515574" evidence="4">
    <location>
        <begin position="27"/>
        <end position="403"/>
    </location>
</feature>
<evidence type="ECO:0000256" key="2">
    <source>
        <dbReference type="ARBA" id="ARBA00022448"/>
    </source>
</evidence>
<dbReference type="GO" id="GO:0015679">
    <property type="term" value="P:plasma membrane copper ion transport"/>
    <property type="evidence" value="ECO:0007669"/>
    <property type="project" value="TreeGrafter"/>
</dbReference>
<reference evidence="7 8" key="1">
    <citation type="journal article" date="2012" name="Stand. Genomic Sci.">
        <title>Genome sequence of the orange-pigmented seawater bacterium Owenweeksia hongkongensis type strain (UST20020801(T)).</title>
        <authorList>
            <person name="Riedel T."/>
            <person name="Held B."/>
            <person name="Nolan M."/>
            <person name="Lucas S."/>
            <person name="Lapidus A."/>
            <person name="Tice H."/>
            <person name="Del Rio T.G."/>
            <person name="Cheng J.F."/>
            <person name="Han C."/>
            <person name="Tapia R."/>
            <person name="Goodwin L.A."/>
            <person name="Pitluck S."/>
            <person name="Liolios K."/>
            <person name="Mavromatis K."/>
            <person name="Pagani I."/>
            <person name="Ivanova N."/>
            <person name="Mikhailova N."/>
            <person name="Pati A."/>
            <person name="Chen A."/>
            <person name="Palaniappan K."/>
            <person name="Rohde M."/>
            <person name="Tindall B.J."/>
            <person name="Detter J.C."/>
            <person name="Goker M."/>
            <person name="Woyke T."/>
            <person name="Bristow J."/>
            <person name="Eisen J.A."/>
            <person name="Markowitz V."/>
            <person name="Hugenholtz P."/>
            <person name="Klenk H.P."/>
            <person name="Kyrpides N.C."/>
        </authorList>
    </citation>
    <scope>NUCLEOTIDE SEQUENCE</scope>
    <source>
        <strain evidence="8">DSM 17368 / JCM 12287 / NRRL B-23963</strain>
    </source>
</reference>
<dbReference type="STRING" id="926562.Oweho_2074"/>
<dbReference type="GO" id="GO:0060003">
    <property type="term" value="P:copper ion export"/>
    <property type="evidence" value="ECO:0007669"/>
    <property type="project" value="TreeGrafter"/>
</dbReference>
<dbReference type="PATRIC" id="fig|926562.3.peg.2086"/>
<feature type="signal peptide" evidence="4">
    <location>
        <begin position="1"/>
        <end position="26"/>
    </location>
</feature>
<dbReference type="InterPro" id="IPR051909">
    <property type="entry name" value="MFP_Cation_Efflux"/>
</dbReference>
<proteinExistence type="inferred from homology"/>
<dbReference type="PANTHER" id="PTHR30097">
    <property type="entry name" value="CATION EFFLUX SYSTEM PROTEIN CUSB"/>
    <property type="match status" value="1"/>
</dbReference>
<dbReference type="GO" id="GO:0022857">
    <property type="term" value="F:transmembrane transporter activity"/>
    <property type="evidence" value="ECO:0007669"/>
    <property type="project" value="InterPro"/>
</dbReference>
<keyword evidence="2" id="KW-0813">Transport</keyword>
<sequence length="403" mass="44658">MKISINYKIILLALMMGLAVVSCKQAGENTGEEGVRDGHAHEEHGHEHDNQGIVRLNSEQAKVLNLKIGPVQQKVLGGGVRVSGSLKVPPQNEATVTAIFGANIQSIEVIEGDDVRKGQVLAYLSHPNITQFQSEYLDAYSQLEYLKKNYERQEKLYKEEVASGKGFEQVKADYLSTQGKVASHESQLRQLGLNPKQIQEGKFYDRIPVVAPIEGSITAVEIKTGQYVSAEKDLFEIVNTHHIHADLMVFEKDVYKVEKGQMVEFEVKTIPGKVLSAEIFSVGKVFEEDPKAVHVHADIVNKSGKLIPGMYIQGHILTDSASVQALPEAAIAQMNEEEVVFMEVDSHDGEQSYKPMRVKKGAAANGWVAIEFYEKVPADAKFVQNGAYYLVGEMQKSELEHSH</sequence>
<feature type="region of interest" description="Disordered" evidence="3">
    <location>
        <begin position="29"/>
        <end position="51"/>
    </location>
</feature>
<keyword evidence="4" id="KW-0732">Signal</keyword>
<dbReference type="InterPro" id="IPR058647">
    <property type="entry name" value="BSH_CzcB-like"/>
</dbReference>
<dbReference type="Gene3D" id="1.10.287.470">
    <property type="entry name" value="Helix hairpin bin"/>
    <property type="match status" value="1"/>
</dbReference>
<feature type="domain" description="CzcB-like barrel-sandwich hybrid" evidence="6">
    <location>
        <begin position="94"/>
        <end position="238"/>
    </location>
</feature>
<dbReference type="KEGG" id="oho:Oweho_2074"/>
<dbReference type="NCBIfam" id="TIGR01730">
    <property type="entry name" value="RND_mfp"/>
    <property type="match status" value="1"/>
</dbReference>
<evidence type="ECO:0000256" key="1">
    <source>
        <dbReference type="ARBA" id="ARBA00009477"/>
    </source>
</evidence>
<dbReference type="InterPro" id="IPR006143">
    <property type="entry name" value="RND_pump_MFP"/>
</dbReference>
<dbReference type="PANTHER" id="PTHR30097:SF4">
    <property type="entry name" value="SLR6042 PROTEIN"/>
    <property type="match status" value="1"/>
</dbReference>
<evidence type="ECO:0000313" key="7">
    <source>
        <dbReference type="EMBL" id="AEV33049.1"/>
    </source>
</evidence>
<evidence type="ECO:0000313" key="8">
    <source>
        <dbReference type="Proteomes" id="UP000005631"/>
    </source>
</evidence>
<comment type="similarity">
    <text evidence="1">Belongs to the membrane fusion protein (MFP) (TC 8.A.1) family.</text>
</comment>
<dbReference type="HOGENOM" id="CLU_018816_13_2_10"/>